<dbReference type="EMBL" id="CP128399">
    <property type="protein sequence ID" value="WJW66553.1"/>
    <property type="molecule type" value="Genomic_DNA"/>
</dbReference>
<proteinExistence type="predicted"/>
<accession>A0ABY9B073</accession>
<protein>
    <submittedName>
        <fullName evidence="2">NAD-dependent epimerase/dehydratase family protein</fullName>
    </submittedName>
</protein>
<organism evidence="2 3">
    <name type="scientific">Candidatus Chlorohelix allophototropha</name>
    <dbReference type="NCBI Taxonomy" id="3003348"/>
    <lineage>
        <taxon>Bacteria</taxon>
        <taxon>Bacillati</taxon>
        <taxon>Chloroflexota</taxon>
        <taxon>Chloroflexia</taxon>
        <taxon>Candidatus Chloroheliales</taxon>
        <taxon>Candidatus Chloroheliaceae</taxon>
        <taxon>Candidatus Chlorohelix</taxon>
    </lineage>
</organism>
<dbReference type="InterPro" id="IPR001509">
    <property type="entry name" value="Epimerase_deHydtase"/>
</dbReference>
<feature type="domain" description="NAD-dependent epimerase/dehydratase" evidence="1">
    <location>
        <begin position="4"/>
        <end position="217"/>
    </location>
</feature>
<dbReference type="Proteomes" id="UP001431572">
    <property type="component" value="Chromosome 1"/>
</dbReference>
<sequence length="337" mass="37236">MKLLLIGGPRFLGYPLIEAALKAGHNVTTFNRGRTNPDQFPQVEKLLGDREQDLSALTGRSFDIVIDTCGYLPGAVRQTASLLAGSARLYVFISTISVYADQGKTGLVEEDELATISEEEVEKTSSPREISPENYGPLKALCEKEVQAQFSDGALIIRPGLIVGPYDPSDRFTYWVHRLPQGGEVLAPGSPARPVQFIDVRDLAEGTLRLAEKLETGVFNFTGPDYTLTMGVFLEESNRVCGGNAHLTWVDDQFILDEKIMPWLGLPLWIPASDPMSRALGATNITKALSKGLTIRPLAETVRATFEWDRVRPSEVLRYAGISLDKEREVLEAWNKK</sequence>
<evidence type="ECO:0000313" key="2">
    <source>
        <dbReference type="EMBL" id="WJW66553.1"/>
    </source>
</evidence>
<keyword evidence="3" id="KW-1185">Reference proteome</keyword>
<evidence type="ECO:0000313" key="3">
    <source>
        <dbReference type="Proteomes" id="UP001431572"/>
    </source>
</evidence>
<name>A0ABY9B073_9CHLR</name>
<dbReference type="Gene3D" id="3.40.50.720">
    <property type="entry name" value="NAD(P)-binding Rossmann-like Domain"/>
    <property type="match status" value="1"/>
</dbReference>
<dbReference type="SUPFAM" id="SSF51735">
    <property type="entry name" value="NAD(P)-binding Rossmann-fold domains"/>
    <property type="match status" value="1"/>
</dbReference>
<reference evidence="2" key="1">
    <citation type="journal article" date="2024" name="Nature">
        <title>Anoxygenic phototroph of the Chloroflexota uses a type I reaction centre.</title>
        <authorList>
            <person name="Tsuji J.M."/>
            <person name="Shaw N.A."/>
            <person name="Nagashima S."/>
            <person name="Venkiteswaran J.J."/>
            <person name="Schiff S.L."/>
            <person name="Watanabe T."/>
            <person name="Fukui M."/>
            <person name="Hanada S."/>
            <person name="Tank M."/>
            <person name="Neufeld J.D."/>
        </authorList>
    </citation>
    <scope>NUCLEOTIDE SEQUENCE</scope>
    <source>
        <strain evidence="2">L227-S17</strain>
    </source>
</reference>
<dbReference type="InterPro" id="IPR036291">
    <property type="entry name" value="NAD(P)-bd_dom_sf"/>
</dbReference>
<dbReference type="RefSeq" id="WP_341468442.1">
    <property type="nucleotide sequence ID" value="NZ_CP128399.1"/>
</dbReference>
<dbReference type="Pfam" id="PF01370">
    <property type="entry name" value="Epimerase"/>
    <property type="match status" value="1"/>
</dbReference>
<evidence type="ECO:0000259" key="1">
    <source>
        <dbReference type="Pfam" id="PF01370"/>
    </source>
</evidence>
<gene>
    <name evidence="2" type="ORF">OZ401_002356</name>
</gene>